<evidence type="ECO:0000313" key="14">
    <source>
        <dbReference type="Proteomes" id="UP001381693"/>
    </source>
</evidence>
<accession>A0AAN9A6F4</accession>
<dbReference type="Proteomes" id="UP001381693">
    <property type="component" value="Unassembled WGS sequence"/>
</dbReference>
<feature type="compositionally biased region" description="Basic and acidic residues" evidence="11">
    <location>
        <begin position="15"/>
        <end position="33"/>
    </location>
</feature>
<evidence type="ECO:0000256" key="11">
    <source>
        <dbReference type="SAM" id="MobiDB-lite"/>
    </source>
</evidence>
<evidence type="ECO:0000256" key="8">
    <source>
        <dbReference type="ARBA" id="ARBA00023180"/>
    </source>
</evidence>
<evidence type="ECO:0000256" key="10">
    <source>
        <dbReference type="ARBA" id="ARBA00023303"/>
    </source>
</evidence>
<name>A0AAN9A6F4_HALRR</name>
<evidence type="ECO:0000313" key="13">
    <source>
        <dbReference type="EMBL" id="KAK7074050.1"/>
    </source>
</evidence>
<gene>
    <name evidence="13" type="ORF">SK128_004529</name>
</gene>
<keyword evidence="5" id="KW-0406">Ion transport</keyword>
<keyword evidence="2" id="KW-0813">Transport</keyword>
<evidence type="ECO:0000256" key="7">
    <source>
        <dbReference type="ARBA" id="ARBA00023170"/>
    </source>
</evidence>
<sequence>MECLKELRLDNEVCRSSRSDSSNAEHDTNEVRDQAWGSQLPNGTWIGMIGDVYEGRADIAIANLDITHQRSTAVDFLIGIASEKYSERFFTSPI</sequence>
<evidence type="ECO:0000256" key="1">
    <source>
        <dbReference type="ARBA" id="ARBA00004141"/>
    </source>
</evidence>
<dbReference type="AlphaFoldDB" id="A0AAN9A6F4"/>
<comment type="subcellular location">
    <subcellularLocation>
        <location evidence="1">Membrane</location>
        <topology evidence="1">Multi-pass membrane protein</topology>
    </subcellularLocation>
</comment>
<dbReference type="GO" id="GO:0015276">
    <property type="term" value="F:ligand-gated monoatomic ion channel activity"/>
    <property type="evidence" value="ECO:0007669"/>
    <property type="project" value="InterPro"/>
</dbReference>
<protein>
    <recommendedName>
        <fullName evidence="12">Ionotropic glutamate receptor L-glutamate and glycine-binding domain-containing protein</fullName>
    </recommendedName>
</protein>
<keyword evidence="3" id="KW-0812">Transmembrane</keyword>
<feature type="domain" description="Ionotropic glutamate receptor L-glutamate and glycine-binding" evidence="12">
    <location>
        <begin position="23"/>
        <end position="77"/>
    </location>
</feature>
<dbReference type="InterPro" id="IPR019594">
    <property type="entry name" value="Glu/Gly-bd"/>
</dbReference>
<dbReference type="EMBL" id="JAXCGZ010011846">
    <property type="protein sequence ID" value="KAK7074050.1"/>
    <property type="molecule type" value="Genomic_DNA"/>
</dbReference>
<evidence type="ECO:0000256" key="3">
    <source>
        <dbReference type="ARBA" id="ARBA00022692"/>
    </source>
</evidence>
<keyword evidence="4" id="KW-1133">Transmembrane helix</keyword>
<comment type="caution">
    <text evidence="13">The sequence shown here is derived from an EMBL/GenBank/DDBJ whole genome shotgun (WGS) entry which is preliminary data.</text>
</comment>
<proteinExistence type="predicted"/>
<keyword evidence="9" id="KW-1071">Ligand-gated ion channel</keyword>
<dbReference type="Pfam" id="PF10613">
    <property type="entry name" value="Lig_chan-Glu_bd"/>
    <property type="match status" value="1"/>
</dbReference>
<evidence type="ECO:0000256" key="4">
    <source>
        <dbReference type="ARBA" id="ARBA00022989"/>
    </source>
</evidence>
<evidence type="ECO:0000256" key="5">
    <source>
        <dbReference type="ARBA" id="ARBA00023065"/>
    </source>
</evidence>
<organism evidence="13 14">
    <name type="scientific">Halocaridina rubra</name>
    <name type="common">Hawaiian red shrimp</name>
    <dbReference type="NCBI Taxonomy" id="373956"/>
    <lineage>
        <taxon>Eukaryota</taxon>
        <taxon>Metazoa</taxon>
        <taxon>Ecdysozoa</taxon>
        <taxon>Arthropoda</taxon>
        <taxon>Crustacea</taxon>
        <taxon>Multicrustacea</taxon>
        <taxon>Malacostraca</taxon>
        <taxon>Eumalacostraca</taxon>
        <taxon>Eucarida</taxon>
        <taxon>Decapoda</taxon>
        <taxon>Pleocyemata</taxon>
        <taxon>Caridea</taxon>
        <taxon>Atyoidea</taxon>
        <taxon>Atyidae</taxon>
        <taxon>Halocaridina</taxon>
    </lineage>
</organism>
<dbReference type="GO" id="GO:0016020">
    <property type="term" value="C:membrane"/>
    <property type="evidence" value="ECO:0007669"/>
    <property type="project" value="UniProtKB-SubCell"/>
</dbReference>
<evidence type="ECO:0000256" key="9">
    <source>
        <dbReference type="ARBA" id="ARBA00023286"/>
    </source>
</evidence>
<keyword evidence="10" id="KW-0407">Ion channel</keyword>
<evidence type="ECO:0000256" key="2">
    <source>
        <dbReference type="ARBA" id="ARBA00022448"/>
    </source>
</evidence>
<dbReference type="Gene3D" id="3.40.190.10">
    <property type="entry name" value="Periplasmic binding protein-like II"/>
    <property type="match status" value="1"/>
</dbReference>
<keyword evidence="6" id="KW-0472">Membrane</keyword>
<dbReference type="SUPFAM" id="SSF53850">
    <property type="entry name" value="Periplasmic binding protein-like II"/>
    <property type="match status" value="1"/>
</dbReference>
<keyword evidence="14" id="KW-1185">Reference proteome</keyword>
<keyword evidence="8" id="KW-0325">Glycoprotein</keyword>
<evidence type="ECO:0000256" key="6">
    <source>
        <dbReference type="ARBA" id="ARBA00023136"/>
    </source>
</evidence>
<feature type="region of interest" description="Disordered" evidence="11">
    <location>
        <begin position="15"/>
        <end position="34"/>
    </location>
</feature>
<evidence type="ECO:0000259" key="12">
    <source>
        <dbReference type="Pfam" id="PF10613"/>
    </source>
</evidence>
<keyword evidence="7" id="KW-0675">Receptor</keyword>
<reference evidence="13 14" key="1">
    <citation type="submission" date="2023-11" db="EMBL/GenBank/DDBJ databases">
        <title>Halocaridina rubra genome assembly.</title>
        <authorList>
            <person name="Smith C."/>
        </authorList>
    </citation>
    <scope>NUCLEOTIDE SEQUENCE [LARGE SCALE GENOMIC DNA]</scope>
    <source>
        <strain evidence="13">EP-1</strain>
        <tissue evidence="13">Whole</tissue>
    </source>
</reference>